<dbReference type="GO" id="GO:0003723">
    <property type="term" value="F:RNA binding"/>
    <property type="evidence" value="ECO:0007669"/>
    <property type="project" value="TreeGrafter"/>
</dbReference>
<dbReference type="GO" id="GO:0005737">
    <property type="term" value="C:cytoplasm"/>
    <property type="evidence" value="ECO:0007669"/>
    <property type="project" value="TreeGrafter"/>
</dbReference>
<dbReference type="CDD" id="cd00593">
    <property type="entry name" value="RIBOc"/>
    <property type="match status" value="1"/>
</dbReference>
<dbReference type="PROSITE" id="PS50142">
    <property type="entry name" value="RNASE_3_2"/>
    <property type="match status" value="1"/>
</dbReference>
<protein>
    <submittedName>
        <fullName evidence="4">Ribonuclease 3-like protein 2</fullName>
    </submittedName>
</protein>
<keyword evidence="5" id="KW-1185">Reference proteome</keyword>
<comment type="caution">
    <text evidence="4">The sequence shown here is derived from an EMBL/GenBank/DDBJ whole genome shotgun (WGS) entry which is preliminary data.</text>
</comment>
<dbReference type="Pfam" id="PF00636">
    <property type="entry name" value="Ribonuclease_3"/>
    <property type="match status" value="1"/>
</dbReference>
<feature type="domain" description="RNase III" evidence="3">
    <location>
        <begin position="24"/>
        <end position="170"/>
    </location>
</feature>
<evidence type="ECO:0000259" key="3">
    <source>
        <dbReference type="PROSITE" id="PS50142"/>
    </source>
</evidence>
<dbReference type="SMART" id="SM00535">
    <property type="entry name" value="RIBOc"/>
    <property type="match status" value="1"/>
</dbReference>
<dbReference type="PANTHER" id="PTHR14950">
    <property type="entry name" value="DICER-RELATED"/>
    <property type="match status" value="1"/>
</dbReference>
<evidence type="ECO:0000256" key="1">
    <source>
        <dbReference type="ARBA" id="ARBA00022801"/>
    </source>
</evidence>
<dbReference type="SUPFAM" id="SSF69065">
    <property type="entry name" value="RNase III domain-like"/>
    <property type="match status" value="1"/>
</dbReference>
<keyword evidence="2" id="KW-0472">Membrane</keyword>
<feature type="transmembrane region" description="Helical" evidence="2">
    <location>
        <begin position="226"/>
        <end position="248"/>
    </location>
</feature>
<keyword evidence="1" id="KW-0378">Hydrolase</keyword>
<dbReference type="GO" id="GO:0030422">
    <property type="term" value="P:siRNA processing"/>
    <property type="evidence" value="ECO:0007669"/>
    <property type="project" value="TreeGrafter"/>
</dbReference>
<proteinExistence type="predicted"/>
<evidence type="ECO:0000256" key="2">
    <source>
        <dbReference type="SAM" id="Phobius"/>
    </source>
</evidence>
<name>A0A5N5FWM2_9ROSA</name>
<reference evidence="5" key="2">
    <citation type="submission" date="2019-10" db="EMBL/GenBank/DDBJ databases">
        <title>A de novo genome assembly of a pear dwarfing rootstock.</title>
        <authorList>
            <person name="Wang F."/>
            <person name="Wang J."/>
            <person name="Li S."/>
            <person name="Zhang Y."/>
            <person name="Fang M."/>
            <person name="Ma L."/>
            <person name="Zhao Y."/>
            <person name="Jiang S."/>
        </authorList>
    </citation>
    <scope>NUCLEOTIDE SEQUENCE [LARGE SCALE GENOMIC DNA]</scope>
</reference>
<accession>A0A5N5FWM2</accession>
<organism evidence="4 5">
    <name type="scientific">Pyrus ussuriensis x Pyrus communis</name>
    <dbReference type="NCBI Taxonomy" id="2448454"/>
    <lineage>
        <taxon>Eukaryota</taxon>
        <taxon>Viridiplantae</taxon>
        <taxon>Streptophyta</taxon>
        <taxon>Embryophyta</taxon>
        <taxon>Tracheophyta</taxon>
        <taxon>Spermatophyta</taxon>
        <taxon>Magnoliopsida</taxon>
        <taxon>eudicotyledons</taxon>
        <taxon>Gunneridae</taxon>
        <taxon>Pentapetalae</taxon>
        <taxon>rosids</taxon>
        <taxon>fabids</taxon>
        <taxon>Rosales</taxon>
        <taxon>Rosaceae</taxon>
        <taxon>Amygdaloideae</taxon>
        <taxon>Maleae</taxon>
        <taxon>Pyrus</taxon>
    </lineage>
</organism>
<evidence type="ECO:0000313" key="4">
    <source>
        <dbReference type="EMBL" id="KAB2606011.1"/>
    </source>
</evidence>
<reference evidence="4 5" key="3">
    <citation type="submission" date="2019-11" db="EMBL/GenBank/DDBJ databases">
        <title>A de novo genome assembly of a pear dwarfing rootstock.</title>
        <authorList>
            <person name="Wang F."/>
            <person name="Wang J."/>
            <person name="Li S."/>
            <person name="Zhang Y."/>
            <person name="Fang M."/>
            <person name="Ma L."/>
            <person name="Zhao Y."/>
            <person name="Jiang S."/>
        </authorList>
    </citation>
    <scope>NUCLEOTIDE SEQUENCE [LARGE SCALE GENOMIC DNA]</scope>
    <source>
        <strain evidence="4">S2</strain>
        <tissue evidence="4">Leaf</tissue>
    </source>
</reference>
<dbReference type="PANTHER" id="PTHR14950:SF80">
    <property type="entry name" value="RNASE III DOMAIN-CONTAINING PROTEIN"/>
    <property type="match status" value="1"/>
</dbReference>
<gene>
    <name evidence="4" type="ORF">D8674_005728</name>
</gene>
<dbReference type="OrthoDB" id="416741at2759"/>
<dbReference type="GO" id="GO:0004525">
    <property type="term" value="F:ribonuclease III activity"/>
    <property type="evidence" value="ECO:0007669"/>
    <property type="project" value="InterPro"/>
</dbReference>
<dbReference type="GO" id="GO:0005634">
    <property type="term" value="C:nucleus"/>
    <property type="evidence" value="ECO:0007669"/>
    <property type="project" value="TreeGrafter"/>
</dbReference>
<dbReference type="EMBL" id="SMOL01000559">
    <property type="protein sequence ID" value="KAB2606011.1"/>
    <property type="molecule type" value="Genomic_DNA"/>
</dbReference>
<dbReference type="InterPro" id="IPR000999">
    <property type="entry name" value="RNase_III_dom"/>
</dbReference>
<evidence type="ECO:0000313" key="5">
    <source>
        <dbReference type="Proteomes" id="UP000327157"/>
    </source>
</evidence>
<sequence>MKLFTTSASLDRALQPSPEMKDEVMAMEKIVGHNFKNKRLLEEALTHSSITYLPSYKRLAVLGDAALGLAMSKHLFLAYPNMDQGNFSKLRSANVSRVKFACAAVKHGFYGYLRHRSRALDNEVGEFAKAVSEWNEKYEMTLAYDGTIQPNHVLGDIVESVAAAIYIDLNFDLDKLWMNSAAALMILGLLQSDAMTNTKEAANSRIGYFPSVLYRLWVMIRWVTRLLVFCFKGISLLVIFFTVVKLVIG</sequence>
<dbReference type="Gene3D" id="1.10.1520.10">
    <property type="entry name" value="Ribonuclease III domain"/>
    <property type="match status" value="1"/>
</dbReference>
<reference evidence="4 5" key="1">
    <citation type="submission" date="2019-09" db="EMBL/GenBank/DDBJ databases">
        <authorList>
            <person name="Ou C."/>
        </authorList>
    </citation>
    <scope>NUCLEOTIDE SEQUENCE [LARGE SCALE GENOMIC DNA]</scope>
    <source>
        <strain evidence="4">S2</strain>
        <tissue evidence="4">Leaf</tissue>
    </source>
</reference>
<dbReference type="Proteomes" id="UP000327157">
    <property type="component" value="Chromosome 11"/>
</dbReference>
<dbReference type="InterPro" id="IPR036389">
    <property type="entry name" value="RNase_III_sf"/>
</dbReference>
<keyword evidence="2" id="KW-0812">Transmembrane</keyword>
<dbReference type="AlphaFoldDB" id="A0A5N5FWM2"/>
<keyword evidence="2" id="KW-1133">Transmembrane helix</keyword>